<evidence type="ECO:0000313" key="1">
    <source>
        <dbReference type="EMBL" id="KAI0083574.1"/>
    </source>
</evidence>
<comment type="caution">
    <text evidence="1">The sequence shown here is derived from an EMBL/GenBank/DDBJ whole genome shotgun (WGS) entry which is preliminary data.</text>
</comment>
<organism evidence="1 2">
    <name type="scientific">Irpex rosettiformis</name>
    <dbReference type="NCBI Taxonomy" id="378272"/>
    <lineage>
        <taxon>Eukaryota</taxon>
        <taxon>Fungi</taxon>
        <taxon>Dikarya</taxon>
        <taxon>Basidiomycota</taxon>
        <taxon>Agaricomycotina</taxon>
        <taxon>Agaricomycetes</taxon>
        <taxon>Polyporales</taxon>
        <taxon>Irpicaceae</taxon>
        <taxon>Irpex</taxon>
    </lineage>
</organism>
<dbReference type="EMBL" id="MU274959">
    <property type="protein sequence ID" value="KAI0083574.1"/>
    <property type="molecule type" value="Genomic_DNA"/>
</dbReference>
<keyword evidence="2" id="KW-1185">Reference proteome</keyword>
<proteinExistence type="predicted"/>
<protein>
    <submittedName>
        <fullName evidence="1">Glycosyl hydrolase family 3 N terminal domain-containing protein</fullName>
    </submittedName>
</protein>
<evidence type="ECO:0000313" key="2">
    <source>
        <dbReference type="Proteomes" id="UP001055072"/>
    </source>
</evidence>
<accession>A0ACB8TP96</accession>
<name>A0ACB8TP96_9APHY</name>
<sequence>MAVQRALYALLLILPTIANAALSSSSAAESATSALLSSPSHSFLSSVSVSVSSASSSVASESSSVSATATSIFSSASVSASGSTNATGSSNIPTITSASSITGSFSTNSVSANATSGVLTSSAVNATATGSQSFNSGTGTETGPITVPITPISFTPFPTPSSPVGIPEFPSVDPASPPPPSDAPGLGGHVPDFTEAWNKAYASAKQLLSQGWSNEDKVNLTTGVGWANGLCVGNIPSVQPRGFPGLCLEDSPLGVRFADFVTAFPTALSAAATWNRTLIRTRGLFMGQEHKGKGVHVALGPMMNMGRIAQGGRNWEGFGADPFLSGESAYETILGMQAGGVQACAKHYINNEQEHKRTQESSNVDDRTQHEIYAHPFMRSVMAGVSSIMCSYNLINDTYACENEKMLDDVMKREFGFRGYIMTDWSAQHSTMSAAVGLDMSMPGDITFSSGTSWWGQNLTDFVANGTIAQARLDDMATRILASWFLLKQDTDYPPVTFNAFNTLDGNNTHVDVQDDHFTVVREIGAAGAVLLKNEQNALPLKLGKGGIRSIAVIGNDSGPAVRGPNGFSDRGGDDGILAMGWGSGTAQFPYLIDPLSAIQTRARRGKKSSDRAIVTWWRSNWELAGAASAATEQDVAIVFVNADSGEGYITVDGNEGDRKNLTLWGNADALVSAVAGVNNNTVVVAHSVGPAIIEPWVENPNVTAVIWAGIPGQEAGNSIADVLFGDVNPSGRLPYTIAKSASDYGAQLVTGGDAAAILSIPYTEGLLIDYRWFDANNIEPRFEFGFGLSYTTFQYFNLHTSLISQPDSDSKPLEDAWESGKATPIAEGSTTALWLHRPLVKVQFEVQNTGDVDGGEITQLYLHHPASAGEPPSVLKGFDDVYLRQGQKKTVTITLSRYDLSVWDVVHQGWAKPKGKITFSVGASSRDFRLKGTVPV</sequence>
<dbReference type="Proteomes" id="UP001055072">
    <property type="component" value="Unassembled WGS sequence"/>
</dbReference>
<reference evidence="1" key="1">
    <citation type="journal article" date="2021" name="Environ. Microbiol.">
        <title>Gene family expansions and transcriptome signatures uncover fungal adaptations to wood decay.</title>
        <authorList>
            <person name="Hage H."/>
            <person name="Miyauchi S."/>
            <person name="Viragh M."/>
            <person name="Drula E."/>
            <person name="Min B."/>
            <person name="Chaduli D."/>
            <person name="Navarro D."/>
            <person name="Favel A."/>
            <person name="Norest M."/>
            <person name="Lesage-Meessen L."/>
            <person name="Balint B."/>
            <person name="Merenyi Z."/>
            <person name="de Eugenio L."/>
            <person name="Morin E."/>
            <person name="Martinez A.T."/>
            <person name="Baldrian P."/>
            <person name="Stursova M."/>
            <person name="Martinez M.J."/>
            <person name="Novotny C."/>
            <person name="Magnuson J.K."/>
            <person name="Spatafora J.W."/>
            <person name="Maurice S."/>
            <person name="Pangilinan J."/>
            <person name="Andreopoulos W."/>
            <person name="LaButti K."/>
            <person name="Hundley H."/>
            <person name="Na H."/>
            <person name="Kuo A."/>
            <person name="Barry K."/>
            <person name="Lipzen A."/>
            <person name="Henrissat B."/>
            <person name="Riley R."/>
            <person name="Ahrendt S."/>
            <person name="Nagy L.G."/>
            <person name="Grigoriev I.V."/>
            <person name="Martin F."/>
            <person name="Rosso M.N."/>
        </authorList>
    </citation>
    <scope>NUCLEOTIDE SEQUENCE</scope>
    <source>
        <strain evidence="1">CBS 384.51</strain>
    </source>
</reference>
<keyword evidence="1" id="KW-0378">Hydrolase</keyword>
<gene>
    <name evidence="1" type="ORF">BDY19DRAFT_998428</name>
</gene>